<dbReference type="GO" id="GO:0015385">
    <property type="term" value="F:sodium:proton antiporter activity"/>
    <property type="evidence" value="ECO:0007669"/>
    <property type="project" value="InterPro"/>
</dbReference>
<dbReference type="InterPro" id="IPR004705">
    <property type="entry name" value="Cation/H_exchanger_CPA1_bac"/>
</dbReference>
<feature type="transmembrane region" description="Helical" evidence="11">
    <location>
        <begin position="183"/>
        <end position="204"/>
    </location>
</feature>
<feature type="transmembrane region" description="Helical" evidence="11">
    <location>
        <begin position="216"/>
        <end position="234"/>
    </location>
</feature>
<evidence type="ECO:0000313" key="14">
    <source>
        <dbReference type="Proteomes" id="UP000635983"/>
    </source>
</evidence>
<accession>A0A917UXS0</accession>
<dbReference type="RefSeq" id="WP_188983075.1">
    <property type="nucleotide sequence ID" value="NZ_BMPO01000004.1"/>
</dbReference>
<evidence type="ECO:0000256" key="10">
    <source>
        <dbReference type="ARBA" id="ARBA00023201"/>
    </source>
</evidence>
<feature type="transmembrane region" description="Helical" evidence="11">
    <location>
        <begin position="84"/>
        <end position="107"/>
    </location>
</feature>
<comment type="caution">
    <text evidence="11">Lacks conserved residue(s) required for the propagation of feature annotation.</text>
</comment>
<keyword evidence="14" id="KW-1185">Reference proteome</keyword>
<feature type="transmembrane region" description="Helical" evidence="11">
    <location>
        <begin position="355"/>
        <end position="379"/>
    </location>
</feature>
<evidence type="ECO:0000256" key="9">
    <source>
        <dbReference type="ARBA" id="ARBA00023136"/>
    </source>
</evidence>
<gene>
    <name evidence="13" type="ORF">GCM10009304_19950</name>
</gene>
<feature type="transmembrane region" description="Helical" evidence="11">
    <location>
        <begin position="55"/>
        <end position="72"/>
    </location>
</feature>
<dbReference type="PANTHER" id="PTHR10110:SF86">
    <property type="entry name" value="SODIUM_HYDROGEN EXCHANGER 7"/>
    <property type="match status" value="1"/>
</dbReference>
<evidence type="ECO:0000256" key="8">
    <source>
        <dbReference type="ARBA" id="ARBA00023065"/>
    </source>
</evidence>
<keyword evidence="4" id="KW-1003">Cell membrane</keyword>
<feature type="transmembrane region" description="Helical" evidence="11">
    <location>
        <begin position="391"/>
        <end position="415"/>
    </location>
</feature>
<evidence type="ECO:0000256" key="7">
    <source>
        <dbReference type="ARBA" id="ARBA00023053"/>
    </source>
</evidence>
<keyword evidence="2 11" id="KW-0813">Transport</keyword>
<evidence type="ECO:0000256" key="6">
    <source>
        <dbReference type="ARBA" id="ARBA00022989"/>
    </source>
</evidence>
<evidence type="ECO:0000256" key="2">
    <source>
        <dbReference type="ARBA" id="ARBA00022448"/>
    </source>
</evidence>
<comment type="similarity">
    <text evidence="11">Belongs to the monovalent cation:proton antiporter 1 (CPA1) transporter (TC 2.A.36) family.</text>
</comment>
<comment type="function">
    <text evidence="11">Na(+)/H(+) antiporter that extrudes sodium in exchange for external protons.</text>
</comment>
<protein>
    <submittedName>
        <fullName evidence="13">Na+/H+ antiporter</fullName>
    </submittedName>
</protein>
<dbReference type="PANTHER" id="PTHR10110">
    <property type="entry name" value="SODIUM/HYDROGEN EXCHANGER"/>
    <property type="match status" value="1"/>
</dbReference>
<evidence type="ECO:0000256" key="3">
    <source>
        <dbReference type="ARBA" id="ARBA00022449"/>
    </source>
</evidence>
<dbReference type="GO" id="GO:0015386">
    <property type="term" value="F:potassium:proton antiporter activity"/>
    <property type="evidence" value="ECO:0007669"/>
    <property type="project" value="TreeGrafter"/>
</dbReference>
<feature type="transmembrane region" description="Helical" evidence="11">
    <location>
        <begin position="312"/>
        <end position="335"/>
    </location>
</feature>
<dbReference type="EMBL" id="BMPO01000004">
    <property type="protein sequence ID" value="GGJ93935.1"/>
    <property type="molecule type" value="Genomic_DNA"/>
</dbReference>
<dbReference type="Proteomes" id="UP000635983">
    <property type="component" value="Unassembled WGS sequence"/>
</dbReference>
<keyword evidence="8 11" id="KW-0406">Ion transport</keyword>
<keyword evidence="9 11" id="KW-0472">Membrane</keyword>
<dbReference type="GO" id="GO:0005886">
    <property type="term" value="C:plasma membrane"/>
    <property type="evidence" value="ECO:0007669"/>
    <property type="project" value="UniProtKB-SubCell"/>
</dbReference>
<dbReference type="AlphaFoldDB" id="A0A917UXS0"/>
<keyword evidence="3 11" id="KW-0050">Antiport</keyword>
<reference evidence="13" key="2">
    <citation type="submission" date="2020-09" db="EMBL/GenBank/DDBJ databases">
        <authorList>
            <person name="Sun Q."/>
            <person name="Ohkuma M."/>
        </authorList>
    </citation>
    <scope>NUCLEOTIDE SEQUENCE</scope>
    <source>
        <strain evidence="13">JCM 30078</strain>
    </source>
</reference>
<keyword evidence="6 11" id="KW-1133">Transmembrane helix</keyword>
<name>A0A917UXS0_9PSED</name>
<proteinExistence type="inferred from homology"/>
<evidence type="ECO:0000256" key="5">
    <source>
        <dbReference type="ARBA" id="ARBA00022692"/>
    </source>
</evidence>
<dbReference type="InterPro" id="IPR006153">
    <property type="entry name" value="Cation/H_exchanger_TM"/>
</dbReference>
<comment type="subcellular location">
    <subcellularLocation>
        <location evidence="11">Cell inner membrane</location>
        <topology evidence="11">Multi-pass membrane protein</topology>
    </subcellularLocation>
    <subcellularLocation>
        <location evidence="1">Cell membrane</location>
        <topology evidence="1">Multi-pass membrane protein</topology>
    </subcellularLocation>
</comment>
<organism evidence="13 14">
    <name type="scientific">Pseudomonas matsuisoli</name>
    <dbReference type="NCBI Taxonomy" id="1515666"/>
    <lineage>
        <taxon>Bacteria</taxon>
        <taxon>Pseudomonadati</taxon>
        <taxon>Pseudomonadota</taxon>
        <taxon>Gammaproteobacteria</taxon>
        <taxon>Pseudomonadales</taxon>
        <taxon>Pseudomonadaceae</taxon>
        <taxon>Pseudomonas</taxon>
    </lineage>
</organism>
<reference evidence="13" key="1">
    <citation type="journal article" date="2014" name="Int. J. Syst. Evol. Microbiol.">
        <title>Complete genome sequence of Corynebacterium casei LMG S-19264T (=DSM 44701T), isolated from a smear-ripened cheese.</title>
        <authorList>
            <consortium name="US DOE Joint Genome Institute (JGI-PGF)"/>
            <person name="Walter F."/>
            <person name="Albersmeier A."/>
            <person name="Kalinowski J."/>
            <person name="Ruckert C."/>
        </authorList>
    </citation>
    <scope>NUCLEOTIDE SEQUENCE</scope>
    <source>
        <strain evidence="13">JCM 30078</strain>
    </source>
</reference>
<dbReference type="InterPro" id="IPR018422">
    <property type="entry name" value="Cation/H_exchanger_CPA1"/>
</dbReference>
<sequence length="545" mass="59808">METITLVLVMLIAVIISSTLVRMLPFPLPLPLLQIALGAAIGMVSGWRLELDPEVFFLIFLPPLLFLDGWRIPKEGLLRDKEMILALALGLVIFTVVGVGYFIHLLIPSMPMPVAFALAAVISPTDPVAVSAIAKRVPIPKRLMHVLEGESLLNDASGLVCLRFAIAATLTGTFSASEAAINFVQLALGGIAIGVAVTWGITRLKEWTSRRFGEETGAQILISLLIPFLAYLAAEHLHCSGILAAVAAGISMSYTELSGRALAVTRVRRTAVWDVLQFALNGMIFVLLGEQLPGIIAGASQVVRETGYHEPIWLVLYIVVINLALGALRFAWVWLSIRFTLYRRRAEAPRSLWRVAATTSVAGARGAITLAGVLTLPLVMNDGTPFPARDLAILLAAGVIIMSLVVASVFMPILLKNGLDLPAEPEHQSEMDRARDIAARAAIRAIEKATHDMSEGRPDADRYIEAAGRISDLYRYRIDNRAKPDEDEDRQNAAKTEEIERQLRLAGLRAERDELFRMVRRKRLEEEVARKLIREIDLMEAQQSG</sequence>
<keyword evidence="11" id="KW-0997">Cell inner membrane</keyword>
<keyword evidence="5 11" id="KW-0812">Transmembrane</keyword>
<feature type="transmembrane region" description="Helical" evidence="11">
    <location>
        <begin position="113"/>
        <end position="134"/>
    </location>
</feature>
<evidence type="ECO:0000256" key="1">
    <source>
        <dbReference type="ARBA" id="ARBA00004651"/>
    </source>
</evidence>
<keyword evidence="10 11" id="KW-0739">Sodium transport</keyword>
<evidence type="ECO:0000313" key="13">
    <source>
        <dbReference type="EMBL" id="GGJ93935.1"/>
    </source>
</evidence>
<evidence type="ECO:0000259" key="12">
    <source>
        <dbReference type="Pfam" id="PF00999"/>
    </source>
</evidence>
<dbReference type="Gene3D" id="6.10.140.1330">
    <property type="match status" value="1"/>
</dbReference>
<dbReference type="NCBIfam" id="TIGR00831">
    <property type="entry name" value="a_cpa1"/>
    <property type="match status" value="1"/>
</dbReference>
<feature type="transmembrane region" description="Helical" evidence="11">
    <location>
        <begin position="278"/>
        <end position="300"/>
    </location>
</feature>
<comment type="caution">
    <text evidence="13">The sequence shown here is derived from an EMBL/GenBank/DDBJ whole genome shotgun (WGS) entry which is preliminary data.</text>
</comment>
<dbReference type="GO" id="GO:0051453">
    <property type="term" value="P:regulation of intracellular pH"/>
    <property type="evidence" value="ECO:0007669"/>
    <property type="project" value="TreeGrafter"/>
</dbReference>
<dbReference type="GO" id="GO:0098719">
    <property type="term" value="P:sodium ion import across plasma membrane"/>
    <property type="evidence" value="ECO:0007669"/>
    <property type="project" value="TreeGrafter"/>
</dbReference>
<dbReference type="Pfam" id="PF00999">
    <property type="entry name" value="Na_H_Exchanger"/>
    <property type="match status" value="1"/>
</dbReference>
<evidence type="ECO:0000256" key="4">
    <source>
        <dbReference type="ARBA" id="ARBA00022475"/>
    </source>
</evidence>
<feature type="transmembrane region" description="Helical" evidence="11">
    <location>
        <begin position="6"/>
        <end position="24"/>
    </location>
</feature>
<feature type="domain" description="Cation/H+ exchanger transmembrane" evidence="12">
    <location>
        <begin position="13"/>
        <end position="416"/>
    </location>
</feature>
<evidence type="ECO:0000256" key="11">
    <source>
        <dbReference type="RuleBase" id="RU366002"/>
    </source>
</evidence>
<keyword evidence="7 11" id="KW-0915">Sodium</keyword>